<dbReference type="Proteomes" id="UP000315295">
    <property type="component" value="Unassembled WGS sequence"/>
</dbReference>
<dbReference type="EMBL" id="VIEB01000203">
    <property type="protein sequence ID" value="TQE01073.1"/>
    <property type="molecule type" value="Genomic_DNA"/>
</dbReference>
<gene>
    <name evidence="1" type="ORF">C1H46_013350</name>
</gene>
<dbReference type="STRING" id="106549.A0A540MS53"/>
<protein>
    <submittedName>
        <fullName evidence="1">Uncharacterized protein</fullName>
    </submittedName>
</protein>
<proteinExistence type="predicted"/>
<evidence type="ECO:0000313" key="1">
    <source>
        <dbReference type="EMBL" id="TQE01073.1"/>
    </source>
</evidence>
<evidence type="ECO:0000313" key="2">
    <source>
        <dbReference type="Proteomes" id="UP000315295"/>
    </source>
</evidence>
<organism evidence="1 2">
    <name type="scientific">Malus baccata</name>
    <name type="common">Siberian crab apple</name>
    <name type="synonym">Pyrus baccata</name>
    <dbReference type="NCBI Taxonomy" id="106549"/>
    <lineage>
        <taxon>Eukaryota</taxon>
        <taxon>Viridiplantae</taxon>
        <taxon>Streptophyta</taxon>
        <taxon>Embryophyta</taxon>
        <taxon>Tracheophyta</taxon>
        <taxon>Spermatophyta</taxon>
        <taxon>Magnoliopsida</taxon>
        <taxon>eudicotyledons</taxon>
        <taxon>Gunneridae</taxon>
        <taxon>Pentapetalae</taxon>
        <taxon>rosids</taxon>
        <taxon>fabids</taxon>
        <taxon>Rosales</taxon>
        <taxon>Rosaceae</taxon>
        <taxon>Amygdaloideae</taxon>
        <taxon>Maleae</taxon>
        <taxon>Malus</taxon>
    </lineage>
</organism>
<accession>A0A540MS53</accession>
<reference evidence="1 2" key="1">
    <citation type="journal article" date="2019" name="G3 (Bethesda)">
        <title>Sequencing of a Wild Apple (Malus baccata) Genome Unravels the Differences Between Cultivated and Wild Apple Species Regarding Disease Resistance and Cold Tolerance.</title>
        <authorList>
            <person name="Chen X."/>
        </authorList>
    </citation>
    <scope>NUCLEOTIDE SEQUENCE [LARGE SCALE GENOMIC DNA]</scope>
    <source>
        <strain evidence="2">cv. Shandingzi</strain>
        <tissue evidence="1">Leaves</tissue>
    </source>
</reference>
<sequence length="149" mass="16730">MQSLSTAIGYENTDKKNWVGKLLQVSIKSPFLIQAIFEGPRLQGYVNAIIRLPNCCGYQDYQVYALRVLCKSHPLPNEIVAPQRQSIVDGMRMIALKLEFGVSHNQIFERTLAVHFTDPFHVSKRVADKCNDGTLLLQMGNSLMGVSSF</sequence>
<keyword evidence="2" id="KW-1185">Reference proteome</keyword>
<name>A0A540MS53_MALBA</name>
<dbReference type="AlphaFoldDB" id="A0A540MS53"/>
<comment type="caution">
    <text evidence="1">The sequence shown here is derived from an EMBL/GenBank/DDBJ whole genome shotgun (WGS) entry which is preliminary data.</text>
</comment>